<keyword evidence="1" id="KW-0812">Transmembrane</keyword>
<sequence length="242" mass="25982">MGEAVSAQARLSDDAVGSGLAWQHGMAARVAHAVVALLSGAGLASSAYLGWTVDSDLPDGVGYAGGFTAGWDHLVNQPAYFTVLSALMVCLTSVMLAVRIRWDSQLFQVVRLSGVVCVIITGVVFNLLLRGDGALTGVRLFNDTVLHLLVPVLAPLVWLIFGPHGRLRPLVVGLSMVIPLTWLAVTLGRGPFLDWYPYTILDVPGMGYPGVWTYVVSILGVYLVLALLMWAVDRGITRWARP</sequence>
<proteinExistence type="predicted"/>
<dbReference type="RefSeq" id="WP_345477568.1">
    <property type="nucleotide sequence ID" value="NZ_BAABLW010000007.1"/>
</dbReference>
<feature type="transmembrane region" description="Helical" evidence="1">
    <location>
        <begin position="212"/>
        <end position="232"/>
    </location>
</feature>
<evidence type="ECO:0000313" key="3">
    <source>
        <dbReference type="Proteomes" id="UP001500368"/>
    </source>
</evidence>
<protein>
    <recommendedName>
        <fullName evidence="4">F420-dependent oxidoreductase</fullName>
    </recommendedName>
</protein>
<accession>A0ABP9FX24</accession>
<feature type="transmembrane region" description="Helical" evidence="1">
    <location>
        <begin position="170"/>
        <end position="192"/>
    </location>
</feature>
<feature type="transmembrane region" description="Helical" evidence="1">
    <location>
        <begin position="79"/>
        <end position="98"/>
    </location>
</feature>
<evidence type="ECO:0000256" key="1">
    <source>
        <dbReference type="SAM" id="Phobius"/>
    </source>
</evidence>
<feature type="transmembrane region" description="Helical" evidence="1">
    <location>
        <begin position="144"/>
        <end position="161"/>
    </location>
</feature>
<keyword evidence="1" id="KW-1133">Transmembrane helix</keyword>
<keyword evidence="1" id="KW-0472">Membrane</keyword>
<evidence type="ECO:0008006" key="4">
    <source>
        <dbReference type="Google" id="ProtNLM"/>
    </source>
</evidence>
<gene>
    <name evidence="2" type="ORF">GCM10025790_16450</name>
</gene>
<evidence type="ECO:0000313" key="2">
    <source>
        <dbReference type="EMBL" id="GAA4920963.1"/>
    </source>
</evidence>
<keyword evidence="3" id="KW-1185">Reference proteome</keyword>
<dbReference type="InterPro" id="IPR049713">
    <property type="entry name" value="Pr6Pr-like"/>
</dbReference>
<feature type="transmembrane region" description="Helical" evidence="1">
    <location>
        <begin position="30"/>
        <end position="51"/>
    </location>
</feature>
<name>A0ABP9FX24_9MICC</name>
<dbReference type="NCBIfam" id="NF038065">
    <property type="entry name" value="Pr6Pr"/>
    <property type="match status" value="1"/>
</dbReference>
<organism evidence="2 3">
    <name type="scientific">Nesterenkonia rhizosphaerae</name>
    <dbReference type="NCBI Taxonomy" id="1348272"/>
    <lineage>
        <taxon>Bacteria</taxon>
        <taxon>Bacillati</taxon>
        <taxon>Actinomycetota</taxon>
        <taxon>Actinomycetes</taxon>
        <taxon>Micrococcales</taxon>
        <taxon>Micrococcaceae</taxon>
        <taxon>Nesterenkonia</taxon>
    </lineage>
</organism>
<feature type="transmembrane region" description="Helical" evidence="1">
    <location>
        <begin position="110"/>
        <end position="129"/>
    </location>
</feature>
<dbReference type="EMBL" id="BAABLW010000007">
    <property type="protein sequence ID" value="GAA4920963.1"/>
    <property type="molecule type" value="Genomic_DNA"/>
</dbReference>
<dbReference type="Proteomes" id="UP001500368">
    <property type="component" value="Unassembled WGS sequence"/>
</dbReference>
<reference evidence="3" key="1">
    <citation type="journal article" date="2019" name="Int. J. Syst. Evol. Microbiol.">
        <title>The Global Catalogue of Microorganisms (GCM) 10K type strain sequencing project: providing services to taxonomists for standard genome sequencing and annotation.</title>
        <authorList>
            <consortium name="The Broad Institute Genomics Platform"/>
            <consortium name="The Broad Institute Genome Sequencing Center for Infectious Disease"/>
            <person name="Wu L."/>
            <person name="Ma J."/>
        </authorList>
    </citation>
    <scope>NUCLEOTIDE SEQUENCE [LARGE SCALE GENOMIC DNA]</scope>
    <source>
        <strain evidence="3">JCM 19129</strain>
    </source>
</reference>
<comment type="caution">
    <text evidence="2">The sequence shown here is derived from an EMBL/GenBank/DDBJ whole genome shotgun (WGS) entry which is preliminary data.</text>
</comment>